<keyword evidence="1" id="KW-1133">Transmembrane helix</keyword>
<dbReference type="Gene3D" id="2.40.70.10">
    <property type="entry name" value="Acid Proteases"/>
    <property type="match status" value="1"/>
</dbReference>
<dbReference type="EMBL" id="CP042261">
    <property type="protein sequence ID" value="QDY68714.1"/>
    <property type="molecule type" value="Genomic_DNA"/>
</dbReference>
<keyword evidence="1" id="KW-0812">Transmembrane</keyword>
<keyword evidence="2" id="KW-0645">Protease</keyword>
<dbReference type="EC" id="3.4.23.-" evidence="2"/>
<protein>
    <submittedName>
        <fullName evidence="2">TIGR02281 family clan AA aspartic protease</fullName>
        <ecNumber evidence="2">3.4.23.-</ecNumber>
    </submittedName>
</protein>
<dbReference type="Proteomes" id="UP000318483">
    <property type="component" value="Chromosome"/>
</dbReference>
<dbReference type="GO" id="GO:0008233">
    <property type="term" value="F:peptidase activity"/>
    <property type="evidence" value="ECO:0007669"/>
    <property type="project" value="UniProtKB-KW"/>
</dbReference>
<name>A0A5B8ISW9_9RHOB</name>
<proteinExistence type="predicted"/>
<dbReference type="InterPro" id="IPR021109">
    <property type="entry name" value="Peptidase_aspartic_dom_sf"/>
</dbReference>
<dbReference type="RefSeq" id="WP_146363613.1">
    <property type="nucleotide sequence ID" value="NZ_CP042261.1"/>
</dbReference>
<organism evidence="2 3">
    <name type="scientific">Qingshengfaniella alkalisoli</name>
    <dbReference type="NCBI Taxonomy" id="2599296"/>
    <lineage>
        <taxon>Bacteria</taxon>
        <taxon>Pseudomonadati</taxon>
        <taxon>Pseudomonadota</taxon>
        <taxon>Alphaproteobacteria</taxon>
        <taxon>Rhodobacterales</taxon>
        <taxon>Paracoccaceae</taxon>
        <taxon>Qingshengfaniella</taxon>
    </lineage>
</organism>
<keyword evidence="2" id="KW-0378">Hydrolase</keyword>
<feature type="transmembrane region" description="Helical" evidence="1">
    <location>
        <begin position="6"/>
        <end position="25"/>
    </location>
</feature>
<dbReference type="Pfam" id="PF13975">
    <property type="entry name" value="gag-asp_proteas"/>
    <property type="match status" value="1"/>
</dbReference>
<sequence>MSTDELGRVIYLVLLGSVIAVYFFVQNRQRMGQVAQQAAIWGLIFLGAVALYGLWGDIGPALRPSSTVVTDSGEVQIRQASDGHYYVPLELNGTRLTLMVDTGATDMVLSEDDAAKIGINADQLAYTGIARTANGTVRTARVTLDDVQLGPFADQEVGAQVSEGEMPGSLLGMSYLSRFSTMTFSNGTLTLAR</sequence>
<dbReference type="OrthoDB" id="7595324at2"/>
<keyword evidence="3" id="KW-1185">Reference proteome</keyword>
<dbReference type="SUPFAM" id="SSF50630">
    <property type="entry name" value="Acid proteases"/>
    <property type="match status" value="1"/>
</dbReference>
<evidence type="ECO:0000313" key="3">
    <source>
        <dbReference type="Proteomes" id="UP000318483"/>
    </source>
</evidence>
<keyword evidence="1" id="KW-0472">Membrane</keyword>
<dbReference type="CDD" id="cd05483">
    <property type="entry name" value="retropepsin_like_bacteria"/>
    <property type="match status" value="1"/>
</dbReference>
<dbReference type="InterPro" id="IPR011969">
    <property type="entry name" value="Clan_AA_Asp_peptidase_C"/>
</dbReference>
<gene>
    <name evidence="2" type="ORF">FPZ52_03130</name>
</gene>
<evidence type="ECO:0000313" key="2">
    <source>
        <dbReference type="EMBL" id="QDY68714.1"/>
    </source>
</evidence>
<dbReference type="KEGG" id="lit:FPZ52_03130"/>
<evidence type="ECO:0000256" key="1">
    <source>
        <dbReference type="SAM" id="Phobius"/>
    </source>
</evidence>
<dbReference type="AlphaFoldDB" id="A0A5B8ISW9"/>
<dbReference type="GO" id="GO:0006508">
    <property type="term" value="P:proteolysis"/>
    <property type="evidence" value="ECO:0007669"/>
    <property type="project" value="UniProtKB-KW"/>
</dbReference>
<dbReference type="NCBIfam" id="TIGR02281">
    <property type="entry name" value="clan_AA_DTGA"/>
    <property type="match status" value="1"/>
</dbReference>
<feature type="transmembrane region" description="Helical" evidence="1">
    <location>
        <begin position="37"/>
        <end position="55"/>
    </location>
</feature>
<reference evidence="2 3" key="1">
    <citation type="submission" date="2019-07" db="EMBL/GenBank/DDBJ databases">
        <title>Litoreibacter alkalisoli sp. nov., isolated from saline-alkaline soil.</title>
        <authorList>
            <person name="Wang S."/>
            <person name="Xu L."/>
            <person name="Xing Y.-T."/>
            <person name="Sun J.-Q."/>
        </authorList>
    </citation>
    <scope>NUCLEOTIDE SEQUENCE [LARGE SCALE GENOMIC DNA]</scope>
    <source>
        <strain evidence="2 3">LN3S51</strain>
    </source>
</reference>
<dbReference type="InterPro" id="IPR034122">
    <property type="entry name" value="Retropepsin-like_bacterial"/>
</dbReference>
<accession>A0A5B8ISW9</accession>